<keyword evidence="6" id="KW-1185">Reference proteome</keyword>
<dbReference type="GO" id="GO:0032259">
    <property type="term" value="P:methylation"/>
    <property type="evidence" value="ECO:0007669"/>
    <property type="project" value="UniProtKB-KW"/>
</dbReference>
<dbReference type="PANTHER" id="PTHR43464">
    <property type="entry name" value="METHYLTRANSFERASE"/>
    <property type="match status" value="1"/>
</dbReference>
<dbReference type="GO" id="GO:0008168">
    <property type="term" value="F:methyltransferase activity"/>
    <property type="evidence" value="ECO:0007669"/>
    <property type="project" value="UniProtKB-KW"/>
</dbReference>
<dbReference type="Pfam" id="PF13649">
    <property type="entry name" value="Methyltransf_25"/>
    <property type="match status" value="1"/>
</dbReference>
<dbReference type="InterPro" id="IPR041698">
    <property type="entry name" value="Methyltransf_25"/>
</dbReference>
<dbReference type="Gene3D" id="3.40.50.150">
    <property type="entry name" value="Vaccinia Virus protein VP39"/>
    <property type="match status" value="1"/>
</dbReference>
<evidence type="ECO:0000256" key="2">
    <source>
        <dbReference type="ARBA" id="ARBA00022679"/>
    </source>
</evidence>
<proteinExistence type="predicted"/>
<evidence type="ECO:0000259" key="4">
    <source>
        <dbReference type="Pfam" id="PF13649"/>
    </source>
</evidence>
<evidence type="ECO:0000313" key="5">
    <source>
        <dbReference type="EMBL" id="MBI8988241.1"/>
    </source>
</evidence>
<dbReference type="EMBL" id="JAEIOS010000009">
    <property type="protein sequence ID" value="MBI8988241.1"/>
    <property type="molecule type" value="Genomic_DNA"/>
</dbReference>
<dbReference type="CDD" id="cd02440">
    <property type="entry name" value="AdoMet_MTases"/>
    <property type="match status" value="1"/>
</dbReference>
<dbReference type="AlphaFoldDB" id="A0A934I1A7"/>
<reference evidence="5" key="1">
    <citation type="submission" date="2020-12" db="EMBL/GenBank/DDBJ databases">
        <title>Genome public.</title>
        <authorList>
            <person name="Sun Q."/>
        </authorList>
    </citation>
    <scope>NUCLEOTIDE SEQUENCE</scope>
    <source>
        <strain evidence="5">CCM 8863</strain>
    </source>
</reference>
<sequence length="198" mass="20696">MADHPNANSGEEHLYAGRARRWSGRPNYALTHLAAGLRPGTALDVGCGEGADCVWLAEHGWRVTGVDVVSTATRRAAGAAAAAGVEVEVITGGMRAVAGRVFDLVTCFYVPLRRGTGDLDDLLALVAPGGTLIVVHHTDASKQAARLGVDVSDLLRPPEIAELLSDCCFTVDEAGTAPGGHAHTDNPDQVLRARRTLS</sequence>
<comment type="caution">
    <text evidence="5">The sequence shown here is derived from an EMBL/GenBank/DDBJ whole genome shotgun (WGS) entry which is preliminary data.</text>
</comment>
<dbReference type="InterPro" id="IPR029063">
    <property type="entry name" value="SAM-dependent_MTases_sf"/>
</dbReference>
<accession>A0A934I1A7</accession>
<evidence type="ECO:0000256" key="1">
    <source>
        <dbReference type="ARBA" id="ARBA00022603"/>
    </source>
</evidence>
<dbReference type="PANTHER" id="PTHR43464:SF19">
    <property type="entry name" value="UBIQUINONE BIOSYNTHESIS O-METHYLTRANSFERASE, MITOCHONDRIAL"/>
    <property type="match status" value="1"/>
</dbReference>
<feature type="domain" description="Methyltransferase" evidence="4">
    <location>
        <begin position="43"/>
        <end position="114"/>
    </location>
</feature>
<name>A0A934I1A7_9CORY</name>
<keyword evidence="1 5" id="KW-0489">Methyltransferase</keyword>
<gene>
    <name evidence="5" type="ORF">JDV75_00470</name>
</gene>
<protein>
    <submittedName>
        <fullName evidence="5">Class I SAM-dependent methyltransferase</fullName>
    </submittedName>
</protein>
<evidence type="ECO:0000256" key="3">
    <source>
        <dbReference type="ARBA" id="ARBA00022691"/>
    </source>
</evidence>
<evidence type="ECO:0000313" key="6">
    <source>
        <dbReference type="Proteomes" id="UP000645966"/>
    </source>
</evidence>
<dbReference type="SUPFAM" id="SSF53335">
    <property type="entry name" value="S-adenosyl-L-methionine-dependent methyltransferases"/>
    <property type="match status" value="1"/>
</dbReference>
<organism evidence="5 6">
    <name type="scientific">Corynebacterium meridianum</name>
    <dbReference type="NCBI Taxonomy" id="2765363"/>
    <lineage>
        <taxon>Bacteria</taxon>
        <taxon>Bacillati</taxon>
        <taxon>Actinomycetota</taxon>
        <taxon>Actinomycetes</taxon>
        <taxon>Mycobacteriales</taxon>
        <taxon>Corynebacteriaceae</taxon>
        <taxon>Corynebacterium</taxon>
    </lineage>
</organism>
<keyword evidence="3" id="KW-0949">S-adenosyl-L-methionine</keyword>
<dbReference type="Proteomes" id="UP000645966">
    <property type="component" value="Unassembled WGS sequence"/>
</dbReference>
<dbReference type="RefSeq" id="WP_198737305.1">
    <property type="nucleotide sequence ID" value="NZ_JAEIOS010000009.1"/>
</dbReference>
<keyword evidence="2" id="KW-0808">Transferase</keyword>